<dbReference type="OrthoDB" id="422888at2759"/>
<feature type="transmembrane region" description="Helical" evidence="8">
    <location>
        <begin position="400"/>
        <end position="420"/>
    </location>
</feature>
<dbReference type="InterPro" id="IPR003915">
    <property type="entry name" value="PKD_2"/>
</dbReference>
<comment type="similarity">
    <text evidence="2">Belongs to the polycystin family.</text>
</comment>
<protein>
    <recommendedName>
        <fullName evidence="13">Polycystin cation channel PKD1/PKD2 domain-containing protein</fullName>
    </recommendedName>
</protein>
<feature type="transmembrane region" description="Helical" evidence="8">
    <location>
        <begin position="6"/>
        <end position="25"/>
    </location>
</feature>
<evidence type="ECO:0000256" key="3">
    <source>
        <dbReference type="ARBA" id="ARBA00022692"/>
    </source>
</evidence>
<evidence type="ECO:0000256" key="7">
    <source>
        <dbReference type="SAM" id="MobiDB-lite"/>
    </source>
</evidence>
<dbReference type="InterPro" id="IPR013122">
    <property type="entry name" value="PKD1_2_channel"/>
</dbReference>
<dbReference type="STRING" id="1169540.A0A0G4ECN2"/>
<gene>
    <name evidence="11" type="ORF">Vbra_7060</name>
</gene>
<dbReference type="Gene3D" id="1.10.287.70">
    <property type="match status" value="2"/>
</dbReference>
<feature type="transmembrane region" description="Helical" evidence="8">
    <location>
        <begin position="1083"/>
        <end position="1109"/>
    </location>
</feature>
<keyword evidence="3 8" id="KW-0812">Transmembrane</keyword>
<reference evidence="11 12" key="1">
    <citation type="submission" date="2014-11" db="EMBL/GenBank/DDBJ databases">
        <authorList>
            <person name="Zhu J."/>
            <person name="Qi W."/>
            <person name="Song R."/>
        </authorList>
    </citation>
    <scope>NUCLEOTIDE SEQUENCE [LARGE SCALE GENOMIC DNA]</scope>
</reference>
<feature type="transmembrane region" description="Helical" evidence="8">
    <location>
        <begin position="271"/>
        <end position="293"/>
    </location>
</feature>
<evidence type="ECO:0000256" key="1">
    <source>
        <dbReference type="ARBA" id="ARBA00004141"/>
    </source>
</evidence>
<dbReference type="Pfam" id="PF08016">
    <property type="entry name" value="PKD_channel"/>
    <property type="match status" value="2"/>
</dbReference>
<feature type="transmembrane region" description="Helical" evidence="8">
    <location>
        <begin position="1055"/>
        <end position="1071"/>
    </location>
</feature>
<feature type="region of interest" description="Disordered" evidence="7">
    <location>
        <begin position="1266"/>
        <end position="1288"/>
    </location>
</feature>
<evidence type="ECO:0000256" key="5">
    <source>
        <dbReference type="ARBA" id="ARBA00023136"/>
    </source>
</evidence>
<evidence type="ECO:0000313" key="12">
    <source>
        <dbReference type="Proteomes" id="UP000041254"/>
    </source>
</evidence>
<dbReference type="Pfam" id="PF20519">
    <property type="entry name" value="Polycystin_dom"/>
    <property type="match status" value="1"/>
</dbReference>
<keyword evidence="5 8" id="KW-0472">Membrane</keyword>
<dbReference type="InterPro" id="IPR051223">
    <property type="entry name" value="Polycystin"/>
</dbReference>
<keyword evidence="6" id="KW-0325">Glycoprotein</keyword>
<feature type="compositionally biased region" description="Basic and acidic residues" evidence="7">
    <location>
        <begin position="1219"/>
        <end position="1230"/>
    </location>
</feature>
<dbReference type="InterPro" id="IPR046791">
    <property type="entry name" value="Polycystin_dom"/>
</dbReference>
<feature type="domain" description="Polycystin" evidence="10">
    <location>
        <begin position="771"/>
        <end position="850"/>
    </location>
</feature>
<feature type="domain" description="Polycystin cation channel PKD1/PKD2" evidence="9">
    <location>
        <begin position="980"/>
        <end position="1113"/>
    </location>
</feature>
<feature type="transmembrane region" description="Helical" evidence="8">
    <location>
        <begin position="863"/>
        <end position="883"/>
    </location>
</feature>
<accession>A0A0G4ECN2</accession>
<comment type="subcellular location">
    <subcellularLocation>
        <location evidence="1">Membrane</location>
        <topology evidence="1">Multi-pass membrane protein</topology>
    </subcellularLocation>
</comment>
<evidence type="ECO:0000259" key="10">
    <source>
        <dbReference type="Pfam" id="PF20519"/>
    </source>
</evidence>
<feature type="compositionally biased region" description="Basic and acidic residues" evidence="7">
    <location>
        <begin position="1267"/>
        <end position="1287"/>
    </location>
</feature>
<name>A0A0G4ECN2_VITBC</name>
<feature type="region of interest" description="Disordered" evidence="7">
    <location>
        <begin position="1205"/>
        <end position="1250"/>
    </location>
</feature>
<feature type="transmembrane region" description="Helical" evidence="8">
    <location>
        <begin position="1022"/>
        <end position="1043"/>
    </location>
</feature>
<keyword evidence="12" id="KW-1185">Reference proteome</keyword>
<evidence type="ECO:0000256" key="2">
    <source>
        <dbReference type="ARBA" id="ARBA00007200"/>
    </source>
</evidence>
<feature type="transmembrane region" description="Helical" evidence="8">
    <location>
        <begin position="983"/>
        <end position="1002"/>
    </location>
</feature>
<evidence type="ECO:0000256" key="6">
    <source>
        <dbReference type="ARBA" id="ARBA00023180"/>
    </source>
</evidence>
<feature type="transmembrane region" description="Helical" evidence="8">
    <location>
        <begin position="462"/>
        <end position="487"/>
    </location>
</feature>
<dbReference type="EMBL" id="CDMY01000153">
    <property type="protein sequence ID" value="CEL93302.1"/>
    <property type="molecule type" value="Genomic_DNA"/>
</dbReference>
<dbReference type="GO" id="GO:0016020">
    <property type="term" value="C:membrane"/>
    <property type="evidence" value="ECO:0007669"/>
    <property type="project" value="UniProtKB-SubCell"/>
</dbReference>
<feature type="domain" description="Polycystin cation channel PKD1/PKD2" evidence="9">
    <location>
        <begin position="264"/>
        <end position="488"/>
    </location>
</feature>
<evidence type="ECO:0008006" key="13">
    <source>
        <dbReference type="Google" id="ProtNLM"/>
    </source>
</evidence>
<dbReference type="PANTHER" id="PTHR10877">
    <property type="entry name" value="POLYCYSTIN FAMILY MEMBER"/>
    <property type="match status" value="1"/>
</dbReference>
<evidence type="ECO:0000259" key="9">
    <source>
        <dbReference type="Pfam" id="PF08016"/>
    </source>
</evidence>
<dbReference type="Proteomes" id="UP000041254">
    <property type="component" value="Unassembled WGS sequence"/>
</dbReference>
<organism evidence="11 12">
    <name type="scientific">Vitrella brassicaformis (strain CCMP3155)</name>
    <dbReference type="NCBI Taxonomy" id="1169540"/>
    <lineage>
        <taxon>Eukaryota</taxon>
        <taxon>Sar</taxon>
        <taxon>Alveolata</taxon>
        <taxon>Colpodellida</taxon>
        <taxon>Vitrellaceae</taxon>
        <taxon>Vitrella</taxon>
    </lineage>
</organism>
<proteinExistence type="inferred from homology"/>
<feature type="transmembrane region" description="Helical" evidence="8">
    <location>
        <begin position="564"/>
        <end position="585"/>
    </location>
</feature>
<dbReference type="GO" id="GO:0005509">
    <property type="term" value="F:calcium ion binding"/>
    <property type="evidence" value="ECO:0007669"/>
    <property type="project" value="InterPro"/>
</dbReference>
<dbReference type="PhylomeDB" id="A0A0G4ECN2"/>
<evidence type="ECO:0000313" key="11">
    <source>
        <dbReference type="EMBL" id="CEL93302.1"/>
    </source>
</evidence>
<dbReference type="PRINTS" id="PR01433">
    <property type="entry name" value="POLYCYSTIN2"/>
</dbReference>
<dbReference type="PANTHER" id="PTHR10877:SF183">
    <property type="entry name" value="AT14535P-RELATED"/>
    <property type="match status" value="1"/>
</dbReference>
<evidence type="ECO:0000256" key="4">
    <source>
        <dbReference type="ARBA" id="ARBA00022989"/>
    </source>
</evidence>
<keyword evidence="4 8" id="KW-1133">Transmembrane helix</keyword>
<sequence>MADSLLVNAILYIVFAICFASVNLLQLTIPASYQVNQVLRNRFLSIPSLSGTFITNITSTEGVGEWMASAFLKALYTDEESPFDIQLGVADQSRPLPTVGFFNVLLTTRLSLKRHRVEKNTLAPKDVKGFYPRIIGRQRIDPSTMNLKSFSLKSHEDTASFDGASTGQTYTYSRGRGYSRAGGFIEYVNLDGGEAAMHQRIEELRADGWFEASLASFVADMYFYNANLQKFFHFAVVFQAALGGTISHQLEGHGFTLELYDMQASINVFRLFLEIVVIVCYLYFVGVEVKAFVEGPVSYLQSGVFKAVDVVQLTLNGIYISMHIFMISQRAYWTLKLPIDQNNLESSLEQLDALLTSASLNSLVGVNICLVFFRTLSLMSDVSPTYGLVINTIGQGAGNLVWFSLMFFIIFLGFVWFGFFTFGGQLAAMGTFNRTVLACFTMLLGKSFYQEMMEIAPTIAPIYFYSFVTFFVFILLNMFLSIIMSAYDLQIYRIEKMSLGERGALTKVIKELGGYLSRRFAWTRPAFRIISVLCRPKPRSAAELAEAREQAEKIRAKRQSREQVCSIDCLGILVFMALFIAIITIQARTTSSYRLMEVQDFVIERPQWPSSLNPINPTTNQSLSRDVNHASIAIMDHIYEWTVAAVGNELYRSGDVRDVDAKSSRPPRGNSLESVYLNRYFAWNVGFMPEAFVRMTFQPACYKELTESRWRGAYPVIRVTRNAFCADNKCATKHPSSCPSDVYDLSDSTNLSAAWGDAYPAESIVKFSSARNTYRQKGGFSVSLGKTQKEALERVGALRRAKVFSARTASIVFDYVTYNGNVDMFTYNTARFSLRASGMIQVKRSSQSFPLNPYTGGGWYQPLRILTAVLGAVYVLFVIYYIVKLVKEIQRHRIICIAEKDARVNYVVDFYRSDAWNISDAVSLCLSVLTIAYYARFSLDGFCLTYNWTDWTMADTVFRTLSSPRKESIKTYVLDQMGNISRVYYMFLLFGACNTYFVSIRVLKYLNLIPQLRLQTTTIQEVANQIITMIIMQGLLLFGFAMLFHVKYGSHLEEFSTSGIAFLTLFRFAVGDVQVDRLYEVDAAFTLVFFILYMTFFYFIIVNVFLAAIMSKYYFTYIKFEDSGQLRSLVDYWNDAKDIFNNSPIVESASDWLKKRRQALRKALGYKAEGVPSHLRAVAGHSRTRMGDLQRRSAFSILERQADKVGYGTTRPSQAPSRPDTRDSRTKDRGEDESEGIEGDGQNEIGDDPLAGMTIESRFTHIRKLAVGKETEQHMKSIKDVKDRRADDQEDIEDREALQEIPPDEFWLDALITSLEGYRGTYLLREVCEPPPEDSLWGDKGQQKIEEQRRQVYEERVDRVHDLLQMKAKAQYHTSVGRQSVLKQRLVKHQTAILNHYSCELERKLADVEAKIASYDHIRQEYIRQMEPMLDSAAADVAAS</sequence>
<dbReference type="InParanoid" id="A0A0G4ECN2"/>
<feature type="transmembrane region" description="Helical" evidence="8">
    <location>
        <begin position="313"/>
        <end position="333"/>
    </location>
</feature>
<evidence type="ECO:0000256" key="8">
    <source>
        <dbReference type="SAM" id="Phobius"/>
    </source>
</evidence>
<dbReference type="VEuPathDB" id="CryptoDB:Vbra_7060"/>